<feature type="compositionally biased region" description="Gly residues" evidence="18">
    <location>
        <begin position="520"/>
        <end position="529"/>
    </location>
</feature>
<dbReference type="GO" id="GO:0006397">
    <property type="term" value="P:mRNA processing"/>
    <property type="evidence" value="ECO:0007669"/>
    <property type="project" value="UniProtKB-KW"/>
</dbReference>
<keyword evidence="9" id="KW-0507">mRNA processing</keyword>
<keyword evidence="14" id="KW-0866">Nonsense-mediated mRNA decay</keyword>
<evidence type="ECO:0000256" key="4">
    <source>
        <dbReference type="ARBA" id="ARBA00004556"/>
    </source>
</evidence>
<keyword evidence="13" id="KW-0694">RNA-binding</keyword>
<keyword evidence="7" id="KW-0813">Transport</keyword>
<feature type="compositionally biased region" description="Acidic residues" evidence="18">
    <location>
        <begin position="59"/>
        <end position="69"/>
    </location>
</feature>
<sequence length="589" mass="64143">MADRRRRRRRASQDSEDEDESGSGSESGRSASPTAAKPRVRDPEPEEPPSVRAAAKSDDESECESEDGAGDAVLSDYDSADPEENGSHSEGGEDEEEPEHFSKEDASQAAGAEDKSAEPPEEEQEEAVEEEVKPEDKGNVAGERQSGDGQESTDDPENKAGSKAGQKLDDDEDRKNPAYIPRKGLFFEHDVRGQAQEEERPKGRHRKLWKDEGRWEHDKFREEEQAPKSREELIAYYGYDIRNGTGPSDGRPYRTRKPRHGSPQNRDKRWRDGEKLPRSSWQGNGDRSSPQALALQSGPVAPAYAAHAPAAATRSSAPRVSSQVPPGRSFQGGRAQLPPHRSEGRAERGSKPGQDPPGSRGPRPHPLEGERAPRMRGGRAPAPVTERNPAVVVEDIRSEEEDDSGENLVITTTTYTSSGYHYSKAEREPASAAHPAPRKQENQQPGGRSVSDQSASVGREPSPPPERPVERKSYSAARRTRARPSEMGKQASLEEQAAPQAAPPAAASSGMKSEQWQGQGEAGSQGGLSGLDQGLARLSLSGQNWTQSPPSYLRTEMRGLPNSMHMGGGPPQYNMEEMVSRRDTGSVLI</sequence>
<accession>A0AAY4CZK5</accession>
<feature type="compositionally biased region" description="Basic residues" evidence="18">
    <location>
        <begin position="1"/>
        <end position="10"/>
    </location>
</feature>
<reference evidence="20" key="2">
    <citation type="submission" date="2025-08" db="UniProtKB">
        <authorList>
            <consortium name="Ensembl"/>
        </authorList>
    </citation>
    <scope>IDENTIFICATION</scope>
</reference>
<dbReference type="GeneID" id="114793798"/>
<proteinExistence type="inferred from homology"/>
<dbReference type="Ensembl" id="ENSDCDT00010048370.1">
    <property type="protein sequence ID" value="ENSDCDP00010038702.1"/>
    <property type="gene ID" value="ENSDCDG00010025010.1"/>
</dbReference>
<dbReference type="GO" id="GO:0005681">
    <property type="term" value="C:spliceosomal complex"/>
    <property type="evidence" value="ECO:0007669"/>
    <property type="project" value="UniProtKB-KW"/>
</dbReference>
<feature type="compositionally biased region" description="Low complexity" evidence="18">
    <location>
        <begin position="299"/>
        <end position="322"/>
    </location>
</feature>
<keyword evidence="16" id="KW-0539">Nucleus</keyword>
<evidence type="ECO:0000256" key="18">
    <source>
        <dbReference type="SAM" id="MobiDB-lite"/>
    </source>
</evidence>
<evidence type="ECO:0000256" key="10">
    <source>
        <dbReference type="ARBA" id="ARBA00022728"/>
    </source>
</evidence>
<feature type="compositionally biased region" description="Basic and acidic residues" evidence="18">
    <location>
        <begin position="99"/>
        <end position="118"/>
    </location>
</feature>
<feature type="compositionally biased region" description="Basic and acidic residues" evidence="18">
    <location>
        <begin position="265"/>
        <end position="277"/>
    </location>
</feature>
<feature type="compositionally biased region" description="Low complexity" evidence="18">
    <location>
        <begin position="490"/>
        <end position="509"/>
    </location>
</feature>
<keyword evidence="15" id="KW-0508">mRNA splicing</keyword>
<protein>
    <recommendedName>
        <fullName evidence="6">Protein CASC3</fullName>
    </recommendedName>
</protein>
<dbReference type="GO" id="GO:0051028">
    <property type="term" value="P:mRNA transport"/>
    <property type="evidence" value="ECO:0007669"/>
    <property type="project" value="UniProtKB-KW"/>
</dbReference>
<dbReference type="AlphaFoldDB" id="A0AAY4CZK5"/>
<evidence type="ECO:0000256" key="8">
    <source>
        <dbReference type="ARBA" id="ARBA00022490"/>
    </source>
</evidence>
<dbReference type="Proteomes" id="UP000694580">
    <property type="component" value="Chromosome 7"/>
</dbReference>
<dbReference type="GO" id="GO:0003729">
    <property type="term" value="F:mRNA binding"/>
    <property type="evidence" value="ECO:0007669"/>
    <property type="project" value="InterPro"/>
</dbReference>
<evidence type="ECO:0000256" key="7">
    <source>
        <dbReference type="ARBA" id="ARBA00022448"/>
    </source>
</evidence>
<dbReference type="GO" id="GO:0006417">
    <property type="term" value="P:regulation of translation"/>
    <property type="evidence" value="ECO:0007669"/>
    <property type="project" value="UniProtKB-KW"/>
</dbReference>
<keyword evidence="10" id="KW-0747">Spliceosome</keyword>
<evidence type="ECO:0000256" key="11">
    <source>
        <dbReference type="ARBA" id="ARBA00022816"/>
    </source>
</evidence>
<evidence type="ECO:0000313" key="21">
    <source>
        <dbReference type="Proteomes" id="UP000694580"/>
    </source>
</evidence>
<dbReference type="GO" id="GO:0010494">
    <property type="term" value="C:cytoplasmic stress granule"/>
    <property type="evidence" value="ECO:0007669"/>
    <property type="project" value="UniProtKB-SubCell"/>
</dbReference>
<dbReference type="GO" id="GO:0016607">
    <property type="term" value="C:nuclear speck"/>
    <property type="evidence" value="ECO:0007669"/>
    <property type="project" value="UniProtKB-SubCell"/>
</dbReference>
<evidence type="ECO:0000256" key="17">
    <source>
        <dbReference type="ARBA" id="ARBA00023273"/>
    </source>
</evidence>
<feature type="compositionally biased region" description="Polar residues" evidence="18">
    <location>
        <begin position="442"/>
        <end position="456"/>
    </location>
</feature>
<gene>
    <name evidence="20" type="primary">CASC3</name>
</gene>
<name>A0AAY4CZK5_9TELE</name>
<feature type="compositionally biased region" description="Polar residues" evidence="18">
    <location>
        <begin position="279"/>
        <end position="291"/>
    </location>
</feature>
<dbReference type="InterPro" id="IPR028544">
    <property type="entry name" value="CASC3"/>
</dbReference>
<keyword evidence="8" id="KW-0963">Cytoplasm</keyword>
<keyword evidence="17" id="KW-0966">Cell projection</keyword>
<dbReference type="GO" id="GO:0008380">
    <property type="term" value="P:RNA splicing"/>
    <property type="evidence" value="ECO:0007669"/>
    <property type="project" value="UniProtKB-KW"/>
</dbReference>
<evidence type="ECO:0000256" key="14">
    <source>
        <dbReference type="ARBA" id="ARBA00023161"/>
    </source>
</evidence>
<feature type="compositionally biased region" description="Low complexity" evidence="18">
    <location>
        <begin position="22"/>
        <end position="32"/>
    </location>
</feature>
<dbReference type="PANTHER" id="PTHR13434">
    <property type="entry name" value="PROTEIN CASC3"/>
    <property type="match status" value="1"/>
</dbReference>
<evidence type="ECO:0000256" key="3">
    <source>
        <dbReference type="ARBA" id="ARBA00004324"/>
    </source>
</evidence>
<comment type="similarity">
    <text evidence="5">Belongs to the CASC3 family.</text>
</comment>
<feature type="compositionally biased region" description="Basic and acidic residues" evidence="18">
    <location>
        <begin position="340"/>
        <end position="350"/>
    </location>
</feature>
<feature type="domain" description="Btz" evidence="19">
    <location>
        <begin position="139"/>
        <end position="246"/>
    </location>
</feature>
<evidence type="ECO:0000256" key="5">
    <source>
        <dbReference type="ARBA" id="ARBA00009548"/>
    </source>
</evidence>
<evidence type="ECO:0000256" key="16">
    <source>
        <dbReference type="ARBA" id="ARBA00023242"/>
    </source>
</evidence>
<feature type="compositionally biased region" description="Low complexity" evidence="18">
    <location>
        <begin position="411"/>
        <end position="422"/>
    </location>
</feature>
<comment type="subcellular location">
    <subcellularLocation>
        <location evidence="2">Cell projection</location>
        <location evidence="2">Dendrite</location>
    </subcellularLocation>
    <subcellularLocation>
        <location evidence="1">Cytoplasm</location>
        <location evidence="1">Stress granule</location>
    </subcellularLocation>
    <subcellularLocation>
        <location evidence="4">Cytoplasm</location>
        <location evidence="4">Perinuclear region</location>
    </subcellularLocation>
    <subcellularLocation>
        <location evidence="3">Nucleus speckle</location>
    </subcellularLocation>
</comment>
<dbReference type="GO" id="GO:0048471">
    <property type="term" value="C:perinuclear region of cytoplasm"/>
    <property type="evidence" value="ECO:0007669"/>
    <property type="project" value="UniProtKB-SubCell"/>
</dbReference>
<evidence type="ECO:0000313" key="20">
    <source>
        <dbReference type="Ensembl" id="ENSDCDP00010038702.1"/>
    </source>
</evidence>
<feature type="compositionally biased region" description="Basic and acidic residues" evidence="18">
    <location>
        <begin position="209"/>
        <end position="233"/>
    </location>
</feature>
<dbReference type="SMART" id="SM01044">
    <property type="entry name" value="Btz"/>
    <property type="match status" value="1"/>
</dbReference>
<reference evidence="20" key="3">
    <citation type="submission" date="2025-09" db="UniProtKB">
        <authorList>
            <consortium name="Ensembl"/>
        </authorList>
    </citation>
    <scope>IDENTIFICATION</scope>
</reference>
<dbReference type="GO" id="GO:0030425">
    <property type="term" value="C:dendrite"/>
    <property type="evidence" value="ECO:0007669"/>
    <property type="project" value="UniProtKB-SubCell"/>
</dbReference>
<evidence type="ECO:0000256" key="6">
    <source>
        <dbReference type="ARBA" id="ARBA00019964"/>
    </source>
</evidence>
<evidence type="ECO:0000256" key="13">
    <source>
        <dbReference type="ARBA" id="ARBA00022884"/>
    </source>
</evidence>
<feature type="compositionally biased region" description="Basic and acidic residues" evidence="18">
    <location>
        <begin position="578"/>
        <end position="589"/>
    </location>
</feature>
<dbReference type="GO" id="GO:0000184">
    <property type="term" value="P:nuclear-transcribed mRNA catabolic process, nonsense-mediated decay"/>
    <property type="evidence" value="ECO:0007669"/>
    <property type="project" value="UniProtKB-KW"/>
</dbReference>
<feature type="compositionally biased region" description="Acidic residues" evidence="18">
    <location>
        <begin position="119"/>
        <end position="129"/>
    </location>
</feature>
<evidence type="ECO:0000259" key="19">
    <source>
        <dbReference type="SMART" id="SM01044"/>
    </source>
</evidence>
<evidence type="ECO:0000256" key="12">
    <source>
        <dbReference type="ARBA" id="ARBA00022845"/>
    </source>
</evidence>
<dbReference type="PANTHER" id="PTHR13434:SF0">
    <property type="entry name" value="PROTEIN CASC3"/>
    <property type="match status" value="1"/>
</dbReference>
<evidence type="ECO:0000256" key="1">
    <source>
        <dbReference type="ARBA" id="ARBA00004210"/>
    </source>
</evidence>
<evidence type="ECO:0000256" key="15">
    <source>
        <dbReference type="ARBA" id="ARBA00023187"/>
    </source>
</evidence>
<evidence type="ECO:0000256" key="2">
    <source>
        <dbReference type="ARBA" id="ARBA00004279"/>
    </source>
</evidence>
<keyword evidence="12" id="KW-0810">Translation regulation</keyword>
<reference evidence="20 21" key="1">
    <citation type="submission" date="2020-06" db="EMBL/GenBank/DDBJ databases">
        <authorList>
            <consortium name="Wellcome Sanger Institute Data Sharing"/>
        </authorList>
    </citation>
    <scope>NUCLEOTIDE SEQUENCE [LARGE SCALE GENOMIC DNA]</scope>
</reference>
<dbReference type="InterPro" id="IPR018545">
    <property type="entry name" value="Btz_dom"/>
</dbReference>
<organism evidence="20 21">
    <name type="scientific">Denticeps clupeoides</name>
    <name type="common">denticle herring</name>
    <dbReference type="NCBI Taxonomy" id="299321"/>
    <lineage>
        <taxon>Eukaryota</taxon>
        <taxon>Metazoa</taxon>
        <taxon>Chordata</taxon>
        <taxon>Craniata</taxon>
        <taxon>Vertebrata</taxon>
        <taxon>Euteleostomi</taxon>
        <taxon>Actinopterygii</taxon>
        <taxon>Neopterygii</taxon>
        <taxon>Teleostei</taxon>
        <taxon>Clupei</taxon>
        <taxon>Clupeiformes</taxon>
        <taxon>Denticipitoidei</taxon>
        <taxon>Denticipitidae</taxon>
        <taxon>Denticeps</taxon>
    </lineage>
</organism>
<keyword evidence="11" id="KW-0509">mRNA transport</keyword>
<keyword evidence="21" id="KW-1185">Reference proteome</keyword>
<feature type="compositionally biased region" description="Polar residues" evidence="18">
    <location>
        <begin position="540"/>
        <end position="550"/>
    </location>
</feature>
<dbReference type="RefSeq" id="XP_028841763.1">
    <property type="nucleotide sequence ID" value="XM_028985930.1"/>
</dbReference>
<feature type="compositionally biased region" description="Basic and acidic residues" evidence="18">
    <location>
        <begin position="185"/>
        <end position="201"/>
    </location>
</feature>
<dbReference type="GeneTree" id="ENSGT00390000006930"/>
<dbReference type="Pfam" id="PF09405">
    <property type="entry name" value="Btz"/>
    <property type="match status" value="1"/>
</dbReference>
<feature type="region of interest" description="Disordered" evidence="18">
    <location>
        <begin position="1"/>
        <end position="589"/>
    </location>
</feature>
<dbReference type="GO" id="GO:0035145">
    <property type="term" value="C:exon-exon junction complex"/>
    <property type="evidence" value="ECO:0007669"/>
    <property type="project" value="InterPro"/>
</dbReference>
<evidence type="ECO:0000256" key="9">
    <source>
        <dbReference type="ARBA" id="ARBA00022664"/>
    </source>
</evidence>